<feature type="transmembrane region" description="Helical" evidence="6">
    <location>
        <begin position="247"/>
        <end position="264"/>
    </location>
</feature>
<dbReference type="Proteomes" id="UP000003303">
    <property type="component" value="Unassembled WGS sequence"/>
</dbReference>
<protein>
    <submittedName>
        <fullName evidence="8">Putative membrane protein</fullName>
    </submittedName>
</protein>
<evidence type="ECO:0000313" key="9">
    <source>
        <dbReference type="Proteomes" id="UP000003303"/>
    </source>
</evidence>
<feature type="transmembrane region" description="Helical" evidence="6">
    <location>
        <begin position="214"/>
        <end position="235"/>
    </location>
</feature>
<name>C2MDB3_9PORP</name>
<evidence type="ECO:0000256" key="6">
    <source>
        <dbReference type="SAM" id="Phobius"/>
    </source>
</evidence>
<keyword evidence="4 6" id="KW-1133">Transmembrane helix</keyword>
<keyword evidence="3 6" id="KW-0812">Transmembrane</keyword>
<sequence>MRSRWRLHLVMLCVTIIFGINGPFTKALLGGGLTPYTHMFCRFLGATILFWIASIWVPRERINLKDWGKMALASLTGIFFNQGLFAIGMSMTSPVNQSLVATLGPIVTMLLAAVVLKEPITRLKGIGVFVGASGALLLISTNGSSTAGSTLGDLICAIATISYAIYLTSFKALIQKYHPVTLMKWLFVISLLGSAPLGIRDMMRTEWSSFDATFYGQLAFVVVGATFVAYLLLLFAQRGLRPTVVSIYNYGIPVIASMLAVMMGQDQLTLTKVASAVLILLGVFMVTRSKSRQQLLREHLRNE</sequence>
<feature type="transmembrane region" description="Helical" evidence="6">
    <location>
        <begin position="7"/>
        <end position="24"/>
    </location>
</feature>
<dbReference type="PANTHER" id="PTHR32322:SF2">
    <property type="entry name" value="EAMA DOMAIN-CONTAINING PROTEIN"/>
    <property type="match status" value="1"/>
</dbReference>
<comment type="caution">
    <text evidence="8">The sequence shown here is derived from an EMBL/GenBank/DDBJ whole genome shotgun (WGS) entry which is preliminary data.</text>
</comment>
<dbReference type="eggNOG" id="COG0697">
    <property type="taxonomic scope" value="Bacteria"/>
</dbReference>
<evidence type="ECO:0000313" key="8">
    <source>
        <dbReference type="EMBL" id="EEK16303.1"/>
    </source>
</evidence>
<feature type="domain" description="EamA" evidence="7">
    <location>
        <begin position="8"/>
        <end position="139"/>
    </location>
</feature>
<dbReference type="OrthoDB" id="9811486at2"/>
<dbReference type="RefSeq" id="WP_007365744.1">
    <property type="nucleotide sequence ID" value="NZ_ACLR01000182.1"/>
</dbReference>
<organism evidence="8 9">
    <name type="scientific">Porphyromonas uenonis 60-3</name>
    <dbReference type="NCBI Taxonomy" id="596327"/>
    <lineage>
        <taxon>Bacteria</taxon>
        <taxon>Pseudomonadati</taxon>
        <taxon>Bacteroidota</taxon>
        <taxon>Bacteroidia</taxon>
        <taxon>Bacteroidales</taxon>
        <taxon>Porphyromonadaceae</taxon>
        <taxon>Porphyromonas</taxon>
    </lineage>
</organism>
<evidence type="ECO:0000256" key="3">
    <source>
        <dbReference type="ARBA" id="ARBA00022692"/>
    </source>
</evidence>
<accession>C2MDB3</accession>
<evidence type="ECO:0000256" key="1">
    <source>
        <dbReference type="ARBA" id="ARBA00004141"/>
    </source>
</evidence>
<dbReference type="AlphaFoldDB" id="C2MDB3"/>
<proteinExistence type="inferred from homology"/>
<dbReference type="GO" id="GO:0016020">
    <property type="term" value="C:membrane"/>
    <property type="evidence" value="ECO:0007669"/>
    <property type="project" value="UniProtKB-SubCell"/>
</dbReference>
<evidence type="ECO:0000256" key="4">
    <source>
        <dbReference type="ARBA" id="ARBA00022989"/>
    </source>
</evidence>
<keyword evidence="9" id="KW-1185">Reference proteome</keyword>
<feature type="transmembrane region" description="Helical" evidence="6">
    <location>
        <begin position="123"/>
        <end position="139"/>
    </location>
</feature>
<feature type="transmembrane region" description="Helical" evidence="6">
    <location>
        <begin position="70"/>
        <end position="91"/>
    </location>
</feature>
<dbReference type="STRING" id="596327.PORUE0001_0435"/>
<dbReference type="Pfam" id="PF00892">
    <property type="entry name" value="EamA"/>
    <property type="match status" value="2"/>
</dbReference>
<evidence type="ECO:0000256" key="2">
    <source>
        <dbReference type="ARBA" id="ARBA00007362"/>
    </source>
</evidence>
<evidence type="ECO:0000256" key="5">
    <source>
        <dbReference type="ARBA" id="ARBA00023136"/>
    </source>
</evidence>
<feature type="transmembrane region" description="Helical" evidence="6">
    <location>
        <begin position="36"/>
        <end position="58"/>
    </location>
</feature>
<feature type="transmembrane region" description="Helical" evidence="6">
    <location>
        <begin position="270"/>
        <end position="287"/>
    </location>
</feature>
<reference evidence="8 9" key="1">
    <citation type="submission" date="2009-04" db="EMBL/GenBank/DDBJ databases">
        <authorList>
            <person name="Sebastian Y."/>
            <person name="Madupu R."/>
            <person name="Durkin A.S."/>
            <person name="Torralba M."/>
            <person name="Methe B."/>
            <person name="Sutton G.G."/>
            <person name="Strausberg R.L."/>
            <person name="Nelson K.E."/>
        </authorList>
    </citation>
    <scope>NUCLEOTIDE SEQUENCE [LARGE SCALE GENOMIC DNA]</scope>
    <source>
        <strain evidence="8 9">60-3</strain>
    </source>
</reference>
<keyword evidence="5 6" id="KW-0472">Membrane</keyword>
<comment type="similarity">
    <text evidence="2">Belongs to the EamA transporter family.</text>
</comment>
<feature type="transmembrane region" description="Helical" evidence="6">
    <location>
        <begin position="182"/>
        <end position="199"/>
    </location>
</feature>
<evidence type="ECO:0000259" key="7">
    <source>
        <dbReference type="Pfam" id="PF00892"/>
    </source>
</evidence>
<dbReference type="InterPro" id="IPR050638">
    <property type="entry name" value="AA-Vitamin_Transporters"/>
</dbReference>
<comment type="subcellular location">
    <subcellularLocation>
        <location evidence="1">Membrane</location>
        <topology evidence="1">Multi-pass membrane protein</topology>
    </subcellularLocation>
</comment>
<feature type="transmembrane region" description="Helical" evidence="6">
    <location>
        <begin position="97"/>
        <end position="116"/>
    </location>
</feature>
<feature type="domain" description="EamA" evidence="7">
    <location>
        <begin position="151"/>
        <end position="287"/>
    </location>
</feature>
<dbReference type="PANTHER" id="PTHR32322">
    <property type="entry name" value="INNER MEMBRANE TRANSPORTER"/>
    <property type="match status" value="1"/>
</dbReference>
<gene>
    <name evidence="8" type="ORF">PORUE0001_0435</name>
</gene>
<feature type="transmembrane region" description="Helical" evidence="6">
    <location>
        <begin position="151"/>
        <end position="170"/>
    </location>
</feature>
<dbReference type="SUPFAM" id="SSF103481">
    <property type="entry name" value="Multidrug resistance efflux transporter EmrE"/>
    <property type="match status" value="2"/>
</dbReference>
<dbReference type="EMBL" id="ACLR01000182">
    <property type="protein sequence ID" value="EEK16303.1"/>
    <property type="molecule type" value="Genomic_DNA"/>
</dbReference>
<dbReference type="InterPro" id="IPR037185">
    <property type="entry name" value="EmrE-like"/>
</dbReference>
<dbReference type="InterPro" id="IPR000620">
    <property type="entry name" value="EamA_dom"/>
</dbReference>